<sequence>MILKGQLVKMENENLGAKATVFKLLKEGLTYENIREETGLPIKVLIIWHIQNEEYKKEKLEMLGKLLQFCSESTNPIFSVGERIMINQERAILLRDEVLTKNFRHSKTLTSKINFHLDRIKNK</sequence>
<dbReference type="RefSeq" id="WP_073408564.1">
    <property type="nucleotide sequence ID" value="NZ_FQWH01000002.1"/>
</dbReference>
<dbReference type="Proteomes" id="UP000184112">
    <property type="component" value="Unassembled WGS sequence"/>
</dbReference>
<protein>
    <submittedName>
        <fullName evidence="1">Uncharacterized protein</fullName>
    </submittedName>
</protein>
<dbReference type="AlphaFoldDB" id="A0A1M5IXP0"/>
<proteinExistence type="predicted"/>
<accession>A0A1M5IXP0</accession>
<evidence type="ECO:0000313" key="2">
    <source>
        <dbReference type="Proteomes" id="UP000184112"/>
    </source>
</evidence>
<organism evidence="1 2">
    <name type="scientific">Flavobacterium johnsoniae</name>
    <name type="common">Cytophaga johnsonae</name>
    <dbReference type="NCBI Taxonomy" id="986"/>
    <lineage>
        <taxon>Bacteria</taxon>
        <taxon>Pseudomonadati</taxon>
        <taxon>Bacteroidota</taxon>
        <taxon>Flavobacteriia</taxon>
        <taxon>Flavobacteriales</taxon>
        <taxon>Flavobacteriaceae</taxon>
        <taxon>Flavobacterium</taxon>
    </lineage>
</organism>
<gene>
    <name evidence="1" type="ORF">SAMN05444388_102296</name>
</gene>
<dbReference type="EMBL" id="FQWH01000002">
    <property type="protein sequence ID" value="SHG33066.1"/>
    <property type="molecule type" value="Genomic_DNA"/>
</dbReference>
<evidence type="ECO:0000313" key="1">
    <source>
        <dbReference type="EMBL" id="SHG33066.1"/>
    </source>
</evidence>
<reference evidence="1 2" key="1">
    <citation type="submission" date="2016-11" db="EMBL/GenBank/DDBJ databases">
        <authorList>
            <person name="Jaros S."/>
            <person name="Januszkiewicz K."/>
            <person name="Wedrychowicz H."/>
        </authorList>
    </citation>
    <scope>NUCLEOTIDE SEQUENCE [LARGE SCALE GENOMIC DNA]</scope>
    <source>
        <strain evidence="1 2">DSM 6792</strain>
    </source>
</reference>
<name>A0A1M5IXP0_FLAJO</name>